<dbReference type="Proteomes" id="UP000677668">
    <property type="component" value="Chromosome 1"/>
</dbReference>
<feature type="region of interest" description="Disordered" evidence="1">
    <location>
        <begin position="78"/>
        <end position="139"/>
    </location>
</feature>
<dbReference type="EMBL" id="CP072642">
    <property type="protein sequence ID" value="QUV93978.1"/>
    <property type="molecule type" value="Genomic_DNA"/>
</dbReference>
<dbReference type="InterPro" id="IPR023825">
    <property type="entry name" value="CRISPR-assoc_RAMP_BGP1436"/>
</dbReference>
<accession>A0ABX8B0G8</accession>
<feature type="compositionally biased region" description="Polar residues" evidence="1">
    <location>
        <begin position="114"/>
        <end position="128"/>
    </location>
</feature>
<evidence type="ECO:0000256" key="1">
    <source>
        <dbReference type="SAM" id="MobiDB-lite"/>
    </source>
</evidence>
<evidence type="ECO:0000313" key="3">
    <source>
        <dbReference type="Proteomes" id="UP000677668"/>
    </source>
</evidence>
<keyword evidence="3" id="KW-1185">Reference proteome</keyword>
<evidence type="ECO:0000313" key="2">
    <source>
        <dbReference type="EMBL" id="QUV93978.1"/>
    </source>
</evidence>
<gene>
    <name evidence="2" type="ORF">J8C05_00495</name>
</gene>
<feature type="region of interest" description="Disordered" evidence="1">
    <location>
        <begin position="596"/>
        <end position="619"/>
    </location>
</feature>
<proteinExistence type="predicted"/>
<sequence length="768" mass="85342">MDGKPDKPHRIRVRTCDGKPRDARELNRLRSNQLGMPHLDIFQTDTPTELIICASIEDHIKAVRNKLAGAGLEEIANGNTTITTEDRMKTVSQPSQQGGQTQHGGRTPGGSGHRPQQGQQPALASQTEPLPGKPYGFVALPSSFDTKPPVWHDGTGSKERFSGEIRCELENLAPLLVGWERGQVGDADSDWPVPATLDAVDGKLTAGKSVLCPLRAPWGKRPVIIPGDSLKGLLRHELGALLGAPMERVAERSYSYRPNALFPKDPDPRLIARIARVPNDGVTMKALDDNHQVRVTVKLELLPMNLRYDREGNLTTEYYRFDDASGAPYRGGQGAGEKLNSKRKLHQTLEVNPNQAVKTASVPTAVQDGYLATLRHLVDLAHGHFSERHPDVPKTITGDEARRRILKAAAEEVFQPGDLIWVEWDTKKKCIVSLGWHYYYRWAYTDTVRRQGGRLERHGLFPLDREREKDREGAPVKLSAVRRLFGYTGDNEGSASIGEGDHTQLMSRVSVNAALEVVGDNEADDQRFLPPAFLKELGMPRPSAVEFYLKQPYHPRSRPSDRATLVTYGDAAGYDTPGELAGRKFYLDRKDAYGNDGKGLVPGPAADSSPENRKNERSTLALEASKPGRKFRFTVRFRDLDAHEVAAILVALCPDQFKGVLGGHHADGYCSKLGYARPLGWGSVRIAARQLLLLDEAGDAPVLNEADPAAWVKQHHQKTATQDAWLAIHHRRHPDAEDYPRRNGEIFTFHTSLRAEHSRKRRYRQEGC</sequence>
<dbReference type="RefSeq" id="WP_211422307.1">
    <property type="nucleotide sequence ID" value="NZ_CP072642.1"/>
</dbReference>
<name>A0ABX8B0G8_9BACT</name>
<reference evidence="2 3" key="1">
    <citation type="submission" date="2021-03" db="EMBL/GenBank/DDBJ databases">
        <title>Genomic and phenotypic characterization of Chloracidobacterium isolates provides evidence for multiple species.</title>
        <authorList>
            <person name="Saini M.K."/>
            <person name="Costas A.M.G."/>
            <person name="Tank M."/>
            <person name="Bryant D.A."/>
        </authorList>
    </citation>
    <scope>NUCLEOTIDE SEQUENCE [LARGE SCALE GENOMIC DNA]</scope>
    <source>
        <strain evidence="2 3">N</strain>
    </source>
</reference>
<protein>
    <submittedName>
        <fullName evidence="2">TIGR03986 family CRISPR-associated RAMP protein</fullName>
    </submittedName>
</protein>
<dbReference type="NCBIfam" id="TIGR03986">
    <property type="entry name" value="TIGR03986 family CRISPR-associated RAMP protein"/>
    <property type="match status" value="1"/>
</dbReference>
<organism evidence="2 3">
    <name type="scientific">Chloracidobacterium sp. N</name>
    <dbReference type="NCBI Taxonomy" id="2821540"/>
    <lineage>
        <taxon>Bacteria</taxon>
        <taxon>Pseudomonadati</taxon>
        <taxon>Acidobacteriota</taxon>
        <taxon>Terriglobia</taxon>
        <taxon>Terriglobales</taxon>
        <taxon>Acidobacteriaceae</taxon>
        <taxon>Chloracidobacterium</taxon>
        <taxon>Chloracidobacterium aggregatum</taxon>
    </lineage>
</organism>
<feature type="compositionally biased region" description="Low complexity" evidence="1">
    <location>
        <begin position="92"/>
        <end position="105"/>
    </location>
</feature>